<sequence>MEKRYQEVLYMAGGRSSTSNGLSCRAKYGVVSPEPLRKMEQGSEEDSKEPMESDTDYESGENPTFPKIMENTLGRTQEIAPSQKDATPPPAVSDVLGRLTSMLPQLSAATGLSRDVELPRYDGSYEAQSFFINYDAQADRAQLQYSTRLRKPPNPLQAPLRITNTRAPQQHRNTTTIRFNINRFNIRIFEIRTLQDVSSCYSGSLDQIHLGIPIEIYQYLNVHPNLKKVLQQGSPKRLLSDRAPAFTSENSSCIQPLLTTSNNPQANGLIERLNSTITEKLRLIYLENPKTSWTELIEQVVQIYNQSPHTVTGFPPIFLMLNSIPPELKTHYNPFPDVQKARQLAFSRTQLKHERDKQRYDKGHQAPNFEIGDLVLVKIINNPIRENWHHTSQVRLQL</sequence>
<feature type="domain" description="Integrase catalytic" evidence="2">
    <location>
        <begin position="151"/>
        <end position="324"/>
    </location>
</feature>
<dbReference type="InterPro" id="IPR012337">
    <property type="entry name" value="RNaseH-like_sf"/>
</dbReference>
<feature type="compositionally biased region" description="Acidic residues" evidence="1">
    <location>
        <begin position="42"/>
        <end position="59"/>
    </location>
</feature>
<dbReference type="InterPro" id="IPR001584">
    <property type="entry name" value="Integrase_cat-core"/>
</dbReference>
<dbReference type="Proteomes" id="UP001235939">
    <property type="component" value="Chromosome 01"/>
</dbReference>
<accession>A0ABY6JZN3</accession>
<dbReference type="PROSITE" id="PS50994">
    <property type="entry name" value="INTEGRASE"/>
    <property type="match status" value="1"/>
</dbReference>
<gene>
    <name evidence="3" type="ORF">LAZ67_1006159</name>
</gene>
<feature type="region of interest" description="Disordered" evidence="1">
    <location>
        <begin position="30"/>
        <end position="68"/>
    </location>
</feature>
<dbReference type="InterPro" id="IPR036397">
    <property type="entry name" value="RNaseH_sf"/>
</dbReference>
<dbReference type="Gene3D" id="3.30.420.10">
    <property type="entry name" value="Ribonuclease H-like superfamily/Ribonuclease H"/>
    <property type="match status" value="1"/>
</dbReference>
<protein>
    <recommendedName>
        <fullName evidence="2">Integrase catalytic domain-containing protein</fullName>
    </recommendedName>
</protein>
<keyword evidence="4" id="KW-1185">Reference proteome</keyword>
<evidence type="ECO:0000313" key="3">
    <source>
        <dbReference type="EMBL" id="UYV61720.1"/>
    </source>
</evidence>
<evidence type="ECO:0000256" key="1">
    <source>
        <dbReference type="SAM" id="MobiDB-lite"/>
    </source>
</evidence>
<dbReference type="PANTHER" id="PTHR37984">
    <property type="entry name" value="PROTEIN CBG26694"/>
    <property type="match status" value="1"/>
</dbReference>
<dbReference type="EMBL" id="CP092863">
    <property type="protein sequence ID" value="UYV61720.1"/>
    <property type="molecule type" value="Genomic_DNA"/>
</dbReference>
<dbReference type="PANTHER" id="PTHR37984:SF5">
    <property type="entry name" value="PROTEIN NYNRIN-LIKE"/>
    <property type="match status" value="1"/>
</dbReference>
<organism evidence="3 4">
    <name type="scientific">Cordylochernes scorpioides</name>
    <dbReference type="NCBI Taxonomy" id="51811"/>
    <lineage>
        <taxon>Eukaryota</taxon>
        <taxon>Metazoa</taxon>
        <taxon>Ecdysozoa</taxon>
        <taxon>Arthropoda</taxon>
        <taxon>Chelicerata</taxon>
        <taxon>Arachnida</taxon>
        <taxon>Pseudoscorpiones</taxon>
        <taxon>Cheliferoidea</taxon>
        <taxon>Chernetidae</taxon>
        <taxon>Cordylochernes</taxon>
    </lineage>
</organism>
<proteinExistence type="predicted"/>
<dbReference type="SUPFAM" id="SSF53098">
    <property type="entry name" value="Ribonuclease H-like"/>
    <property type="match status" value="1"/>
</dbReference>
<reference evidence="3 4" key="1">
    <citation type="submission" date="2022-01" db="EMBL/GenBank/DDBJ databases">
        <title>A chromosomal length assembly of Cordylochernes scorpioides.</title>
        <authorList>
            <person name="Zeh D."/>
            <person name="Zeh J."/>
        </authorList>
    </citation>
    <scope>NUCLEOTIDE SEQUENCE [LARGE SCALE GENOMIC DNA]</scope>
    <source>
        <strain evidence="3">IN4F17</strain>
        <tissue evidence="3">Whole Body</tissue>
    </source>
</reference>
<evidence type="ECO:0000313" key="4">
    <source>
        <dbReference type="Proteomes" id="UP001235939"/>
    </source>
</evidence>
<evidence type="ECO:0000259" key="2">
    <source>
        <dbReference type="PROSITE" id="PS50994"/>
    </source>
</evidence>
<name>A0ABY6JZN3_9ARAC</name>
<dbReference type="InterPro" id="IPR050951">
    <property type="entry name" value="Retrovirus_Pol_polyprotein"/>
</dbReference>